<evidence type="ECO:0000313" key="2">
    <source>
        <dbReference type="Proteomes" id="UP000050741"/>
    </source>
</evidence>
<dbReference type="WBParaSite" id="GPLIN_001452000">
    <property type="protein sequence ID" value="GPLIN_001452000"/>
    <property type="gene ID" value="GPLIN_001452000"/>
</dbReference>
<keyword evidence="2" id="KW-1185">Reference proteome</keyword>
<dbReference type="Proteomes" id="UP000050741">
    <property type="component" value="Unassembled WGS sequence"/>
</dbReference>
<organism evidence="2 3">
    <name type="scientific">Globodera pallida</name>
    <name type="common">Potato cyst nematode worm</name>
    <name type="synonym">Heterodera pallida</name>
    <dbReference type="NCBI Taxonomy" id="36090"/>
    <lineage>
        <taxon>Eukaryota</taxon>
        <taxon>Metazoa</taxon>
        <taxon>Ecdysozoa</taxon>
        <taxon>Nematoda</taxon>
        <taxon>Chromadorea</taxon>
        <taxon>Rhabditida</taxon>
        <taxon>Tylenchina</taxon>
        <taxon>Tylenchomorpha</taxon>
        <taxon>Tylenchoidea</taxon>
        <taxon>Heteroderidae</taxon>
        <taxon>Heteroderinae</taxon>
        <taxon>Globodera</taxon>
    </lineage>
</organism>
<protein>
    <submittedName>
        <fullName evidence="3">Caud_tail_N domain-containing protein</fullName>
    </submittedName>
</protein>
<dbReference type="AlphaFoldDB" id="A0A183CNR3"/>
<dbReference type="InterPro" id="IPR031772">
    <property type="entry name" value="Gp9_N"/>
</dbReference>
<evidence type="ECO:0000259" key="1">
    <source>
        <dbReference type="Pfam" id="PF16838"/>
    </source>
</evidence>
<sequence length="256" mass="28585">MSWVQRAGRNLSEDGMPKIDDLPENVSDAGLDFNYAVWTAGTVLTLANVRWNSDYRDIVRFEDQSALNTYISDNAGPVHVMSGVTYAAADRPIRIDMPFNPAFRYNYIRVTNPAQPIDGSDFGRTFYYFITSIRYIAPNVTELQIQLDVWQTFAYQMTFGNCYIERGHFGIANEFANADRGRGYLTVPEGLDIGSEYQIAKTYVHTIGGTEYFTPSNTFDIIVLTTVTLTMDPGDINDPNLTTAKGSNFQGLPNGG</sequence>
<dbReference type="Pfam" id="PF16838">
    <property type="entry name" value="Caud_tail_N"/>
    <property type="match status" value="1"/>
</dbReference>
<reference evidence="2" key="1">
    <citation type="submission" date="2013-12" db="EMBL/GenBank/DDBJ databases">
        <authorList>
            <person name="Aslett M."/>
        </authorList>
    </citation>
    <scope>NUCLEOTIDE SEQUENCE [LARGE SCALE GENOMIC DNA]</scope>
    <source>
        <strain evidence="2">Lindley</strain>
    </source>
</reference>
<evidence type="ECO:0000313" key="3">
    <source>
        <dbReference type="WBParaSite" id="GPLIN_001452000"/>
    </source>
</evidence>
<accession>A0A183CNR3</accession>
<reference evidence="3" key="3">
    <citation type="submission" date="2016-06" db="UniProtKB">
        <authorList>
            <consortium name="WormBaseParasite"/>
        </authorList>
    </citation>
    <scope>IDENTIFICATION</scope>
</reference>
<proteinExistence type="predicted"/>
<reference evidence="2" key="2">
    <citation type="submission" date="2014-05" db="EMBL/GenBank/DDBJ databases">
        <title>The genome and life-stage specific transcriptomes of Globodera pallida elucidate key aspects of plant parasitism by a cyst nematode.</title>
        <authorList>
            <person name="Cotton J.A."/>
            <person name="Lilley C.J."/>
            <person name="Jones L.M."/>
            <person name="Kikuchi T."/>
            <person name="Reid A.J."/>
            <person name="Thorpe P."/>
            <person name="Tsai I.J."/>
            <person name="Beasley H."/>
            <person name="Blok V."/>
            <person name="Cock P.J.A."/>
            <person name="Van den Akker S.E."/>
            <person name="Holroyd N."/>
            <person name="Hunt M."/>
            <person name="Mantelin S."/>
            <person name="Naghra H."/>
            <person name="Pain A."/>
            <person name="Palomares-Rius J.E."/>
            <person name="Zarowiecki M."/>
            <person name="Berriman M."/>
            <person name="Jones J.T."/>
            <person name="Urwin P.E."/>
        </authorList>
    </citation>
    <scope>NUCLEOTIDE SEQUENCE [LARGE SCALE GENOMIC DNA]</scope>
    <source>
        <strain evidence="2">Lindley</strain>
    </source>
</reference>
<feature type="domain" description="Tail knob protein gp9 N-terminal" evidence="1">
    <location>
        <begin position="45"/>
        <end position="157"/>
    </location>
</feature>
<name>A0A183CNR3_GLOPA</name>